<feature type="binding site" description="covalent" evidence="11">
    <location>
        <position position="55"/>
    </location>
    <ligand>
        <name>heme c</name>
        <dbReference type="ChEBI" id="CHEBI:61717"/>
    </ligand>
</feature>
<keyword evidence="4 11" id="KW-0813">Transport</keyword>
<evidence type="ECO:0000256" key="8">
    <source>
        <dbReference type="ARBA" id="ARBA00022982"/>
    </source>
</evidence>
<evidence type="ECO:0000256" key="2">
    <source>
        <dbReference type="ARBA" id="ARBA00004456"/>
    </source>
</evidence>
<dbReference type="InterPro" id="IPR023655">
    <property type="entry name" value="Cyt_C6"/>
</dbReference>
<dbReference type="InterPro" id="IPR008168">
    <property type="entry name" value="Cyt_C_IC"/>
</dbReference>
<dbReference type="PROSITE" id="PS51007">
    <property type="entry name" value="CYTC"/>
    <property type="match status" value="1"/>
</dbReference>
<dbReference type="PRINTS" id="PR00605">
    <property type="entry name" value="CYTCHROMECIC"/>
</dbReference>
<feature type="binding site" description="axial binding residue" evidence="11">
    <location>
        <position position="96"/>
    </location>
    <ligand>
        <name>heme c</name>
        <dbReference type="ChEBI" id="CHEBI:61717"/>
    </ligand>
    <ligandPart>
        <name>Fe</name>
        <dbReference type="ChEBI" id="CHEBI:18248"/>
    </ligandPart>
</feature>
<keyword evidence="10 11" id="KW-0793">Thylakoid</keyword>
<keyword evidence="6 11" id="KW-0349">Heme</keyword>
<comment type="similarity">
    <text evidence="3 11">Belongs to the cytochrome c family. PetJ subfamily.</text>
</comment>
<comment type="subunit">
    <text evidence="11">Monomer.</text>
</comment>
<dbReference type="EMBL" id="OP616811">
    <property type="protein sequence ID" value="WDA98936.1"/>
    <property type="molecule type" value="Genomic_DNA"/>
</dbReference>
<dbReference type="InterPro" id="IPR036909">
    <property type="entry name" value="Cyt_c-like_dom_sf"/>
</dbReference>
<gene>
    <name evidence="11 13" type="primary">petJ</name>
    <name evidence="13" type="ORF">SCTW_154</name>
</gene>
<evidence type="ECO:0000259" key="12">
    <source>
        <dbReference type="PROSITE" id="PS51007"/>
    </source>
</evidence>
<dbReference type="Pfam" id="PF13442">
    <property type="entry name" value="Cytochrome_CBB3"/>
    <property type="match status" value="1"/>
</dbReference>
<dbReference type="PANTHER" id="PTHR34688:SF2">
    <property type="entry name" value="CYTOCHROME C6, CHLOROPLASTIC"/>
    <property type="match status" value="1"/>
</dbReference>
<dbReference type="GO" id="GO:0005506">
    <property type="term" value="F:iron ion binding"/>
    <property type="evidence" value="ECO:0007669"/>
    <property type="project" value="InterPro"/>
</dbReference>
<comment type="subcellular location">
    <subcellularLocation>
        <location evidence="11">Cellular thylakoid lumen</location>
    </subcellularLocation>
    <subcellularLocation>
        <location evidence="2">Plastid</location>
        <location evidence="2">Chloroplast thylakoid lumen</location>
    </subcellularLocation>
</comment>
<feature type="domain" description="Cytochrome c" evidence="12">
    <location>
        <begin position="39"/>
        <end position="119"/>
    </location>
</feature>
<organism evidence="13">
    <name type="scientific">Sciadococcus taiwanensis</name>
    <dbReference type="NCBI Taxonomy" id="3028030"/>
    <lineage>
        <taxon>Eukaryota</taxon>
        <taxon>Rhodophyta</taxon>
        <taxon>Bangiophyceae</taxon>
        <taxon>Cavernulicolales</taxon>
        <taxon>Cavernulicolaceae</taxon>
        <taxon>Sciadococcus</taxon>
    </lineage>
</organism>
<dbReference type="InterPro" id="IPR009056">
    <property type="entry name" value="Cyt_c-like_dom"/>
</dbReference>
<sequence length="123" mass="13277">MQIQFIYKGDKILKKVKNLIILSFLSSVFISYVQLAQAADIENGEQVFSANCSACHAGGDNIIMPEKTLKTDALEANGMKSISAISDQISNGKNAMPAFGGRLDDSDISDVANYVLSQAEKGW</sequence>
<geneLocation type="plastid" evidence="13"/>
<dbReference type="HAMAP" id="MF_00594">
    <property type="entry name" value="Cytc_PetJ"/>
    <property type="match status" value="1"/>
</dbReference>
<dbReference type="SUPFAM" id="SSF46626">
    <property type="entry name" value="Cytochrome c"/>
    <property type="match status" value="1"/>
</dbReference>
<comment type="function">
    <text evidence="1 11">Functions as an electron carrier between membrane-bound cytochrome b6-f and photosystem I in oxygenic photosynthesis.</text>
</comment>
<dbReference type="Gene3D" id="1.10.760.10">
    <property type="entry name" value="Cytochrome c-like domain"/>
    <property type="match status" value="1"/>
</dbReference>
<keyword evidence="13" id="KW-0934">Plastid</keyword>
<dbReference type="GO" id="GO:0015979">
    <property type="term" value="P:photosynthesis"/>
    <property type="evidence" value="ECO:0007669"/>
    <property type="project" value="UniProtKB-UniRule"/>
</dbReference>
<evidence type="ECO:0000256" key="3">
    <source>
        <dbReference type="ARBA" id="ARBA00009650"/>
    </source>
</evidence>
<keyword evidence="7 11" id="KW-0479">Metal-binding</keyword>
<comment type="PTM">
    <text evidence="11">Binds 1 heme c group per subunit.</text>
</comment>
<dbReference type="GO" id="GO:0020037">
    <property type="term" value="F:heme binding"/>
    <property type="evidence" value="ECO:0007669"/>
    <property type="project" value="InterPro"/>
</dbReference>
<evidence type="ECO:0000256" key="6">
    <source>
        <dbReference type="ARBA" id="ARBA00022617"/>
    </source>
</evidence>
<accession>A0A9Y1I283</accession>
<evidence type="ECO:0000313" key="13">
    <source>
        <dbReference type="EMBL" id="WDA98936.1"/>
    </source>
</evidence>
<dbReference type="FunFam" id="1.10.760.10:FF:000038">
    <property type="entry name" value="Cytochrome c6"/>
    <property type="match status" value="1"/>
</dbReference>
<dbReference type="AlphaFoldDB" id="A0A9Y1I283"/>
<keyword evidence="11" id="KW-0732">Signal</keyword>
<evidence type="ECO:0000256" key="5">
    <source>
        <dbReference type="ARBA" id="ARBA00022531"/>
    </source>
</evidence>
<keyword evidence="8 11" id="KW-0249">Electron transport</keyword>
<evidence type="ECO:0000256" key="4">
    <source>
        <dbReference type="ARBA" id="ARBA00022448"/>
    </source>
</evidence>
<keyword evidence="5 11" id="KW-0602">Photosynthesis</keyword>
<evidence type="ECO:0000256" key="9">
    <source>
        <dbReference type="ARBA" id="ARBA00023004"/>
    </source>
</evidence>
<name>A0A9Y1I283_9RHOD</name>
<reference evidence="13" key="1">
    <citation type="journal article" date="2023" name="J. Phycol.">
        <title>Revised classification of the Cyanidiophyceae based on plastid genome data with descriptions of the Cavernulicolales ord. nov. and Galdieriales ord. nov. (Rhodophyta).</title>
        <authorList>
            <person name="Park S.I."/>
            <person name="Cho C.H."/>
            <person name="Ciniglia C."/>
            <person name="Huang T.Y."/>
            <person name="Liu S.L."/>
            <person name="Bustamante D.E."/>
            <person name="Calderon M.S."/>
            <person name="Mansilla A."/>
            <person name="McDermott T."/>
            <person name="Andersen R.A."/>
            <person name="Yoon H.S."/>
        </authorList>
    </citation>
    <scope>NUCLEOTIDE SEQUENCE</scope>
</reference>
<feature type="binding site" description="axial binding residue" evidence="11">
    <location>
        <position position="56"/>
    </location>
    <ligand>
        <name>heme c</name>
        <dbReference type="ChEBI" id="CHEBI:61717"/>
    </ligand>
    <ligandPart>
        <name>Fe</name>
        <dbReference type="ChEBI" id="CHEBI:18248"/>
    </ligandPart>
</feature>
<evidence type="ECO:0000256" key="7">
    <source>
        <dbReference type="ARBA" id="ARBA00022723"/>
    </source>
</evidence>
<protein>
    <recommendedName>
        <fullName evidence="11">Cytochrome c6</fullName>
    </recommendedName>
    <alternativeName>
        <fullName evidence="11">Cytochrome c-553</fullName>
    </alternativeName>
    <alternativeName>
        <fullName evidence="11">Cytochrome c553</fullName>
    </alternativeName>
    <alternativeName>
        <fullName evidence="11">Soluble cytochrome f</fullName>
    </alternativeName>
</protein>
<proteinExistence type="inferred from homology"/>
<dbReference type="GO" id="GO:0009055">
    <property type="term" value="F:electron transfer activity"/>
    <property type="evidence" value="ECO:0007669"/>
    <property type="project" value="UniProtKB-UniRule"/>
</dbReference>
<dbReference type="PANTHER" id="PTHR34688">
    <property type="entry name" value="CYTOCHROME C6, CHLOROPLASTIC"/>
    <property type="match status" value="1"/>
</dbReference>
<keyword evidence="9 11" id="KW-0408">Iron</keyword>
<evidence type="ECO:0000256" key="1">
    <source>
        <dbReference type="ARBA" id="ARBA00002347"/>
    </source>
</evidence>
<feature type="binding site" description="covalent" evidence="11">
    <location>
        <position position="52"/>
    </location>
    <ligand>
        <name>heme c</name>
        <dbReference type="ChEBI" id="CHEBI:61717"/>
    </ligand>
</feature>
<dbReference type="NCBIfam" id="NF045930">
    <property type="entry name" value="Cytc6PetJCyano"/>
    <property type="match status" value="1"/>
</dbReference>
<evidence type="ECO:0000256" key="11">
    <source>
        <dbReference type="HAMAP-Rule" id="MF_00594"/>
    </source>
</evidence>
<evidence type="ECO:0000256" key="10">
    <source>
        <dbReference type="ARBA" id="ARBA00023078"/>
    </source>
</evidence>
<dbReference type="GO" id="GO:0009543">
    <property type="term" value="C:chloroplast thylakoid lumen"/>
    <property type="evidence" value="ECO:0007669"/>
    <property type="project" value="UniProtKB-SubCell"/>
</dbReference>